<evidence type="ECO:0000259" key="2">
    <source>
        <dbReference type="Pfam" id="PF00557"/>
    </source>
</evidence>
<sequence length="456" mass="51939">MINCHIRDGVALCRYFAWLEKELQKGNAVTEISGADKLEQFRKPRAYRPRAFNRPKAYHPRDSKSLPSKGHQESKSLPSKGHQESKSLPSKGHQESKSLPSKGHQESKSLPSKGHQERPSIKQELTIQGPSRDQEPTIQGPSREQELTVSKPSGEQKPTVPGPSKEQDLTFQGPSREQESDNPDWPDLDDFMGLSFPTITSSGPNGAIIHYHCTPKTDRPITTKELYLCDSGAQFNEYTLDEILTLLEDSGVPICSDEEIQLYIQPPNNANDDVTDEDSGDEDVVTTNNLPGSQLLAPAELPQLIQDDDKEENNIVGEPLEPVFKKRNNKTDKKTYDWSLAKREKKTIQPKHLLIPSNWLRCTLTRERDNNTPDHNIMPRPTKWFRPRTKAASSRQAKELKKKKDDSTIQCPYVQISSRNEWKPRVKRRYFPLFDCLWFFSPRYTSILCSGVVQII</sequence>
<dbReference type="InterPro" id="IPR036005">
    <property type="entry name" value="Creatinase/aminopeptidase-like"/>
</dbReference>
<dbReference type="InterPro" id="IPR050422">
    <property type="entry name" value="X-Pro_aminopeptidase_P"/>
</dbReference>
<name>A0A7R9CAC3_TIMCR</name>
<dbReference type="InterPro" id="IPR000994">
    <property type="entry name" value="Pept_M24"/>
</dbReference>
<dbReference type="AlphaFoldDB" id="A0A7R9CAC3"/>
<dbReference type="Pfam" id="PF00557">
    <property type="entry name" value="Peptidase_M24"/>
    <property type="match status" value="1"/>
</dbReference>
<reference evidence="3" key="1">
    <citation type="submission" date="2020-11" db="EMBL/GenBank/DDBJ databases">
        <authorList>
            <person name="Tran Van P."/>
        </authorList>
    </citation>
    <scope>NUCLEOTIDE SEQUENCE</scope>
</reference>
<feature type="compositionally biased region" description="Basic residues" evidence="1">
    <location>
        <begin position="43"/>
        <end position="58"/>
    </location>
</feature>
<gene>
    <name evidence="3" type="ORF">TCEB3V08_LOCUS16</name>
</gene>
<feature type="compositionally biased region" description="Acidic residues" evidence="1">
    <location>
        <begin position="180"/>
        <end position="190"/>
    </location>
</feature>
<dbReference type="PANTHER" id="PTHR43763:SF20">
    <property type="entry name" value="XAA-PRO AMINOPEPTIDASE APEPP"/>
    <property type="match status" value="1"/>
</dbReference>
<feature type="compositionally biased region" description="Basic and acidic residues" evidence="1">
    <location>
        <begin position="59"/>
        <end position="74"/>
    </location>
</feature>
<feature type="compositionally biased region" description="Polar residues" evidence="1">
    <location>
        <begin position="123"/>
        <end position="153"/>
    </location>
</feature>
<organism evidence="3">
    <name type="scientific">Timema cristinae</name>
    <name type="common">Walking stick</name>
    <dbReference type="NCBI Taxonomy" id="61476"/>
    <lineage>
        <taxon>Eukaryota</taxon>
        <taxon>Metazoa</taxon>
        <taxon>Ecdysozoa</taxon>
        <taxon>Arthropoda</taxon>
        <taxon>Hexapoda</taxon>
        <taxon>Insecta</taxon>
        <taxon>Pterygota</taxon>
        <taxon>Neoptera</taxon>
        <taxon>Polyneoptera</taxon>
        <taxon>Phasmatodea</taxon>
        <taxon>Timematodea</taxon>
        <taxon>Timematoidea</taxon>
        <taxon>Timematidae</taxon>
        <taxon>Timema</taxon>
    </lineage>
</organism>
<dbReference type="PANTHER" id="PTHR43763">
    <property type="entry name" value="XAA-PRO AMINOPEPTIDASE 1"/>
    <property type="match status" value="1"/>
</dbReference>
<evidence type="ECO:0000256" key="1">
    <source>
        <dbReference type="SAM" id="MobiDB-lite"/>
    </source>
</evidence>
<feature type="domain" description="Peptidase M24" evidence="2">
    <location>
        <begin position="191"/>
        <end position="245"/>
    </location>
</feature>
<dbReference type="EMBL" id="OC316481">
    <property type="protein sequence ID" value="CAD7391977.1"/>
    <property type="molecule type" value="Genomic_DNA"/>
</dbReference>
<protein>
    <recommendedName>
        <fullName evidence="2">Peptidase M24 domain-containing protein</fullName>
    </recommendedName>
</protein>
<dbReference type="Gene3D" id="3.90.230.10">
    <property type="entry name" value="Creatinase/methionine aminopeptidase superfamily"/>
    <property type="match status" value="2"/>
</dbReference>
<proteinExistence type="predicted"/>
<dbReference type="SUPFAM" id="SSF55920">
    <property type="entry name" value="Creatinase/aminopeptidase"/>
    <property type="match status" value="1"/>
</dbReference>
<evidence type="ECO:0000313" key="3">
    <source>
        <dbReference type="EMBL" id="CAD7391977.1"/>
    </source>
</evidence>
<feature type="region of interest" description="Disordered" evidence="1">
    <location>
        <begin position="40"/>
        <end position="191"/>
    </location>
</feature>
<accession>A0A7R9CAC3</accession>